<dbReference type="EMBL" id="FNPC01000003">
    <property type="protein sequence ID" value="SDY17631.1"/>
    <property type="molecule type" value="Genomic_DNA"/>
</dbReference>
<protein>
    <submittedName>
        <fullName evidence="2">Uncharacterized protein</fullName>
    </submittedName>
</protein>
<feature type="region of interest" description="Disordered" evidence="1">
    <location>
        <begin position="20"/>
        <end position="63"/>
    </location>
</feature>
<evidence type="ECO:0000313" key="2">
    <source>
        <dbReference type="EMBL" id="SDY17631.1"/>
    </source>
</evidence>
<proteinExistence type="predicted"/>
<sequence>MTTPTRREVLLGIGTAAGLGVAGCLDAPTDGGGNGTDEPPGTDPGEETPTDQPDPPSDGPVERVGDRAVAIGLPAESAAPRWARDAASGTDQLVGYVTRFDSPAGVQWVLEDLREGPERSAAIREFVDETDFGDATLLYVGSVGPNTCYARLEVRDVRVESDAITGTATAVDTSRGDVGCGEAITYPAALVRVSGDDLPAGTAFTVTNGWGDAATLDGTDPLIDPATLPGRIRPPTDPPAEPDALRCSADDFERHPAWFDEADVAYGSIGADGAGDGSETHDDDAAPPDPAFALRARGPEGSDDSLRFERGETVSIDLVNVAGRTLTTGNRHKYALQVRTSEGWTDVRGARGDPARFEYTDEGVGHPPGEGFEWALELTEDGVVEGHPLADRLTVCPDLQPGRYRFAYWGVPGGAIAVTFDFLG</sequence>
<dbReference type="RefSeq" id="WP_092731780.1">
    <property type="nucleotide sequence ID" value="NZ_FNPC01000003.1"/>
</dbReference>
<evidence type="ECO:0000313" key="3">
    <source>
        <dbReference type="Proteomes" id="UP000199079"/>
    </source>
</evidence>
<dbReference type="PROSITE" id="PS51257">
    <property type="entry name" value="PROKAR_LIPOPROTEIN"/>
    <property type="match status" value="1"/>
</dbReference>
<dbReference type="Proteomes" id="UP000199079">
    <property type="component" value="Unassembled WGS sequence"/>
</dbReference>
<organism evidence="2 3">
    <name type="scientific">Halopenitus persicus</name>
    <dbReference type="NCBI Taxonomy" id="1048396"/>
    <lineage>
        <taxon>Archaea</taxon>
        <taxon>Methanobacteriati</taxon>
        <taxon>Methanobacteriota</taxon>
        <taxon>Stenosarchaea group</taxon>
        <taxon>Halobacteria</taxon>
        <taxon>Halobacteriales</taxon>
        <taxon>Haloferacaceae</taxon>
        <taxon>Halopenitus</taxon>
    </lineage>
</organism>
<feature type="compositionally biased region" description="Basic and acidic residues" evidence="1">
    <location>
        <begin position="297"/>
        <end position="306"/>
    </location>
</feature>
<gene>
    <name evidence="2" type="ORF">SAMN05216564_103387</name>
</gene>
<dbReference type="AlphaFoldDB" id="A0A1H3HQ38"/>
<accession>A0A1H3HQ38</accession>
<evidence type="ECO:0000256" key="1">
    <source>
        <dbReference type="SAM" id="MobiDB-lite"/>
    </source>
</evidence>
<reference evidence="3" key="1">
    <citation type="submission" date="2016-10" db="EMBL/GenBank/DDBJ databases">
        <authorList>
            <person name="Varghese N."/>
            <person name="Submissions S."/>
        </authorList>
    </citation>
    <scope>NUCLEOTIDE SEQUENCE [LARGE SCALE GENOMIC DNA]</scope>
    <source>
        <strain evidence="3">DC30,IBRC 10041,KCTC 4046</strain>
    </source>
</reference>
<feature type="region of interest" description="Disordered" evidence="1">
    <location>
        <begin position="269"/>
        <end position="306"/>
    </location>
</feature>
<dbReference type="OrthoDB" id="167544at2157"/>
<keyword evidence="3" id="KW-1185">Reference proteome</keyword>
<name>A0A1H3HQ38_9EURY</name>